<evidence type="ECO:0000256" key="1">
    <source>
        <dbReference type="SAM" id="MobiDB-lite"/>
    </source>
</evidence>
<dbReference type="Pfam" id="PF03235">
    <property type="entry name" value="GmrSD_N"/>
    <property type="match status" value="1"/>
</dbReference>
<dbReference type="EMBL" id="DF846396">
    <property type="protein sequence ID" value="GAT50342.1"/>
    <property type="molecule type" value="Genomic_DNA"/>
</dbReference>
<feature type="region of interest" description="Disordered" evidence="1">
    <location>
        <begin position="504"/>
        <end position="546"/>
    </location>
</feature>
<reference evidence="3" key="1">
    <citation type="submission" date="2014-09" db="EMBL/GenBank/DDBJ databases">
        <title>Genome sequence of the luminous mushroom Mycena chlorophos for searching fungal bioluminescence genes.</title>
        <authorList>
            <person name="Tanaka Y."/>
            <person name="Kasuga D."/>
            <person name="Oba Y."/>
            <person name="Hase S."/>
            <person name="Sato K."/>
            <person name="Oba Y."/>
            <person name="Sakakibara Y."/>
        </authorList>
    </citation>
    <scope>NUCLEOTIDE SEQUENCE</scope>
</reference>
<dbReference type="Proteomes" id="UP000815677">
    <property type="component" value="Unassembled WGS sequence"/>
</dbReference>
<dbReference type="InterPro" id="IPR004919">
    <property type="entry name" value="GmrSD_N"/>
</dbReference>
<evidence type="ECO:0000313" key="4">
    <source>
        <dbReference type="Proteomes" id="UP000815677"/>
    </source>
</evidence>
<evidence type="ECO:0000313" key="3">
    <source>
        <dbReference type="EMBL" id="GAT50342.1"/>
    </source>
</evidence>
<evidence type="ECO:0000259" key="2">
    <source>
        <dbReference type="Pfam" id="PF03235"/>
    </source>
</evidence>
<accession>A0ABQ0LGY3</accession>
<gene>
    <name evidence="3" type="ORF">MCHLO_07593</name>
</gene>
<feature type="region of interest" description="Disordered" evidence="1">
    <location>
        <begin position="426"/>
        <end position="468"/>
    </location>
</feature>
<feature type="compositionally biased region" description="Basic and acidic residues" evidence="1">
    <location>
        <begin position="1"/>
        <end position="11"/>
    </location>
</feature>
<feature type="domain" description="GmrSD restriction endonucleases N-terminal" evidence="2">
    <location>
        <begin position="40"/>
        <end position="211"/>
    </location>
</feature>
<protein>
    <recommendedName>
        <fullName evidence="2">GmrSD restriction endonucleases N-terminal domain-containing protein</fullName>
    </recommendedName>
</protein>
<sequence>MDVDDDCRSEGSYEPGDSVDTFMGRKFPESKQEFCTTEKLNELLNSGRINLNAKYQRNVVWNEKGQSALVDSLLRNAPVSQLVFAKYIEDGLEKYMCVDGKQRLTTIHKFIKGEIPFENAADGKKYWFDKNDQRPAKSKAYVPEASKKDFLSKRIPCRPAKSKVYVPEASKKDFLSKRIPCVFYSGLLPTQENDIFARLQRGAPLTTAEKLLVHDTPRANVAREFLDNFLDNPSSPLCKGSPQFTLRRGRDRSTAYRYLVTILHTLTENKMVHFGGPASDRWLASEEEVKPALKAGLVTTMQVYEAIANCSDALKNRVAPAEFHATVVLVHRYRDKATLSALAEAIQGLKDDIREKHPREVKSTTKVYADMQAYMTRWAAGTGNKLKAGDLSATKQVQLSRLGAAKTATASIGGGVGAEQAAVVSTPVTGTKRKRQPVVEKDVPTPTRSSPRKKPKSVAPAAAPVESRTPAKRVVVVRTQPQVAEAAPSSGLFFNFQAAPKPRARKPAQLPLPKPVLPPRPTHSESVTAVASDSDDELKIGGPSFKFESPIKKEEAAPALFTADF</sequence>
<feature type="compositionally biased region" description="Pro residues" evidence="1">
    <location>
        <begin position="510"/>
        <end position="521"/>
    </location>
</feature>
<dbReference type="PANTHER" id="PTHR39639:SF1">
    <property type="entry name" value="DUF262 DOMAIN-CONTAINING PROTEIN"/>
    <property type="match status" value="1"/>
</dbReference>
<name>A0ABQ0LGY3_MYCCL</name>
<proteinExistence type="predicted"/>
<organism evidence="3 4">
    <name type="scientific">Mycena chlorophos</name>
    <name type="common">Agaric fungus</name>
    <name type="synonym">Agaricus chlorophos</name>
    <dbReference type="NCBI Taxonomy" id="658473"/>
    <lineage>
        <taxon>Eukaryota</taxon>
        <taxon>Fungi</taxon>
        <taxon>Dikarya</taxon>
        <taxon>Basidiomycota</taxon>
        <taxon>Agaricomycotina</taxon>
        <taxon>Agaricomycetes</taxon>
        <taxon>Agaricomycetidae</taxon>
        <taxon>Agaricales</taxon>
        <taxon>Marasmiineae</taxon>
        <taxon>Mycenaceae</taxon>
        <taxon>Mycena</taxon>
    </lineage>
</organism>
<dbReference type="PANTHER" id="PTHR39639">
    <property type="entry name" value="CHROMOSOME 16, WHOLE GENOME SHOTGUN SEQUENCE"/>
    <property type="match status" value="1"/>
</dbReference>
<feature type="region of interest" description="Disordered" evidence="1">
    <location>
        <begin position="1"/>
        <end position="22"/>
    </location>
</feature>
<keyword evidence="4" id="KW-1185">Reference proteome</keyword>